<protein>
    <submittedName>
        <fullName evidence="4">NadR/Ttd14 AAA domain-containing protein</fullName>
    </submittedName>
</protein>
<evidence type="ECO:0000313" key="4">
    <source>
        <dbReference type="WBParaSite" id="ACRNAN_scaffold7478.g24938.t1"/>
    </source>
</evidence>
<dbReference type="InterPro" id="IPR033469">
    <property type="entry name" value="CYTH-like_dom_sf"/>
</dbReference>
<dbReference type="SUPFAM" id="SSF55154">
    <property type="entry name" value="CYTH-like phosphatases"/>
    <property type="match status" value="1"/>
</dbReference>
<dbReference type="PANTHER" id="PTHR34932">
    <property type="entry name" value="TRPL TRANSLOCATION DEFECT PROTEIN 14"/>
    <property type="match status" value="1"/>
</dbReference>
<keyword evidence="3" id="KW-1185">Reference proteome</keyword>
<proteinExistence type="predicted"/>
<evidence type="ECO:0000259" key="2">
    <source>
        <dbReference type="Pfam" id="PF13521"/>
    </source>
</evidence>
<evidence type="ECO:0000256" key="1">
    <source>
        <dbReference type="SAM" id="MobiDB-lite"/>
    </source>
</evidence>
<dbReference type="PANTHER" id="PTHR34932:SF1">
    <property type="entry name" value="TRPL TRANSLOCATION DEFECT PROTEIN 14"/>
    <property type="match status" value="1"/>
</dbReference>
<dbReference type="Proteomes" id="UP000887540">
    <property type="component" value="Unplaced"/>
</dbReference>
<dbReference type="AlphaFoldDB" id="A0A914EEF7"/>
<feature type="compositionally biased region" description="Polar residues" evidence="1">
    <location>
        <begin position="76"/>
        <end position="87"/>
    </location>
</feature>
<feature type="domain" description="NadR/Ttd14 AAA" evidence="2">
    <location>
        <begin position="139"/>
        <end position="315"/>
    </location>
</feature>
<feature type="region of interest" description="Disordered" evidence="1">
    <location>
        <begin position="12"/>
        <end position="94"/>
    </location>
</feature>
<dbReference type="GO" id="GO:0035091">
    <property type="term" value="F:phosphatidylinositol binding"/>
    <property type="evidence" value="ECO:0007669"/>
    <property type="project" value="TreeGrafter"/>
</dbReference>
<dbReference type="InterPro" id="IPR038727">
    <property type="entry name" value="NadR/Ttd14_AAA_dom"/>
</dbReference>
<dbReference type="Pfam" id="PF13521">
    <property type="entry name" value="AAA_28"/>
    <property type="match status" value="1"/>
</dbReference>
<sequence length="525" mass="59850">MQVGIQVENKIFCGPSQGLPQSLATTDPQFERVATSRRSKDEKPRYKKSSRSIDDHKNSKSVTSDYFSGSEEPVGSTVSINSTTQVPSEKPAKRLERRATFHPAEILANTIASTNNSRSRVFHMCEPDPSKPQKSRVYKLVLTGGPCGGKTTGQSRLAAFFESIGWKVFTVPEAATVLLNGGVKFAELSKEAAFGFQRDLLLTLLQLEKVFFTQASLVQNKNVLVICDRGAMDPSAYIDKEGWERILRECNLDQFDLRENRYNQVIHMVTAADGAEKYYTLSNNTARAESMLTQACQLDEFTRSAWLGHPYVDIVDNSDCISFEDKILKVLQVVCDRVGIAYNDRFAKNSKKRKWLIRSFDEKDFPRYEEFFITHDYLLADKPDLQVRIRERRQNNRSTYTITTRTLMKPEPVETRMQITEREYNRYLSMKDNGRATLFKRRLCFQFHTTFFHLDIFTDPLPPACKGQPIMILETYTTKPVGDPEPLLPSCLDVVREVTGDAKYSMYSLAAVSQKPSFNGIHFDN</sequence>
<organism evidence="3 4">
    <name type="scientific">Acrobeloides nanus</name>
    <dbReference type="NCBI Taxonomy" id="290746"/>
    <lineage>
        <taxon>Eukaryota</taxon>
        <taxon>Metazoa</taxon>
        <taxon>Ecdysozoa</taxon>
        <taxon>Nematoda</taxon>
        <taxon>Chromadorea</taxon>
        <taxon>Rhabditida</taxon>
        <taxon>Tylenchina</taxon>
        <taxon>Cephalobomorpha</taxon>
        <taxon>Cephaloboidea</taxon>
        <taxon>Cephalobidae</taxon>
        <taxon>Acrobeloides</taxon>
    </lineage>
</organism>
<dbReference type="WBParaSite" id="ACRNAN_scaffold7478.g24938.t1">
    <property type="protein sequence ID" value="ACRNAN_scaffold7478.g24938.t1"/>
    <property type="gene ID" value="ACRNAN_scaffold7478.g24938"/>
</dbReference>
<evidence type="ECO:0000313" key="3">
    <source>
        <dbReference type="Proteomes" id="UP000887540"/>
    </source>
</evidence>
<reference evidence="4" key="1">
    <citation type="submission" date="2022-11" db="UniProtKB">
        <authorList>
            <consortium name="WormBaseParasite"/>
        </authorList>
    </citation>
    <scope>IDENTIFICATION</scope>
</reference>
<dbReference type="GO" id="GO:0070300">
    <property type="term" value="F:phosphatidic acid binding"/>
    <property type="evidence" value="ECO:0007669"/>
    <property type="project" value="TreeGrafter"/>
</dbReference>
<dbReference type="GO" id="GO:0005525">
    <property type="term" value="F:GTP binding"/>
    <property type="evidence" value="ECO:0007669"/>
    <property type="project" value="TreeGrafter"/>
</dbReference>
<name>A0A914EEF7_9BILA</name>
<dbReference type="SUPFAM" id="SSF52540">
    <property type="entry name" value="P-loop containing nucleoside triphosphate hydrolases"/>
    <property type="match status" value="1"/>
</dbReference>
<dbReference type="InterPro" id="IPR027417">
    <property type="entry name" value="P-loop_NTPase"/>
</dbReference>
<dbReference type="InterPro" id="IPR053227">
    <property type="entry name" value="TRPL-trafficking_regulator"/>
</dbReference>
<dbReference type="Gene3D" id="3.40.50.300">
    <property type="entry name" value="P-loop containing nucleotide triphosphate hydrolases"/>
    <property type="match status" value="1"/>
</dbReference>
<dbReference type="Gene3D" id="2.40.320.10">
    <property type="entry name" value="Hypothetical Protein Pfu-838710-001"/>
    <property type="match status" value="1"/>
</dbReference>
<dbReference type="GO" id="GO:0045494">
    <property type="term" value="P:photoreceptor cell maintenance"/>
    <property type="evidence" value="ECO:0007669"/>
    <property type="project" value="TreeGrafter"/>
</dbReference>
<feature type="compositionally biased region" description="Polar residues" evidence="1">
    <location>
        <begin position="18"/>
        <end position="28"/>
    </location>
</feature>
<accession>A0A914EEF7</accession>